<dbReference type="PANTHER" id="PTHR42648">
    <property type="entry name" value="TRANSPOSASE, PUTATIVE-RELATED"/>
    <property type="match status" value="1"/>
</dbReference>
<dbReference type="Gene3D" id="3.30.420.10">
    <property type="entry name" value="Ribonuclease H-like superfamily/Ribonuclease H"/>
    <property type="match status" value="1"/>
</dbReference>
<dbReference type="Pfam" id="PF00665">
    <property type="entry name" value="rve"/>
    <property type="match status" value="1"/>
</dbReference>
<dbReference type="InterPro" id="IPR013103">
    <property type="entry name" value="RVT_2"/>
</dbReference>
<feature type="domain" description="Integrase catalytic" evidence="4">
    <location>
        <begin position="818"/>
        <end position="984"/>
    </location>
</feature>
<feature type="compositionally biased region" description="Basic residues" evidence="3">
    <location>
        <begin position="1746"/>
        <end position="1755"/>
    </location>
</feature>
<sequence>MCIPNEHQLKFNSIKDAKSLLQAVEKRFGGNAATKKTQRNLLKQQYDIFTASSLEVLDQTFDTLQNLISQLEIYGESISQEDPEIDTLSLDDLYKNLKIYEPEVKGTSSSSTNTQNVAFVSSNNTNNTNGEVNTAHGVTTASTQATAVNLATIDNLSDAVICAFFAKEIDLRWQMAMLTMRATRFLKNTGRKLTVNSTETIGAPRNQENRYRENTRSVPVEITTSNALILYDGLGDYDWSDQAEEGPTNFALMAYSSTSSNSEVSTDSNCSSSCLENFKILKEQNEQLLKDLRTSKITDITYKTDLESVEARLIVYKKNESVYEEDINLLKRNFLPPKHDLSFSGIEEFVNESIVSEPTVKKPVVETSEAKASADKPKVIMNNNGAPIIEDWVSNSEKENVPRAKKEKKIVKSSFAKIEFVKSKGQVKCPRKITVKQGNQNRLNTHSPRGNQRNWNNMMSQRLGSSFEMFNKACYNLSRMTHPSPKRNMVPKAVLMRSGLVSLTTTRPVNIAQPKTTVNSARPMTNVFNKAHSTVRRPINNKIATKNCNFNQRVNTVSGKNVNTARPKVVVNDVRPKAILNAVKGNQVNAVKASACWVWKPKTKVLDHVSKHNSASITLKKFDYVDAQGRCKSVMAWGTCPTDFEEIDGGYVAFGGNPKGGKITGRGTIKTNNLDFENVYFVRELQFNLFSVSQMCDKKNSVLFNDTECVVLSPNIKLTDESHVLLKVPRKNNMYSVDLKNIVLKGGLTCLFAKATSDESKLWHRRLGHINFKTMNKLVKGNLVRGLPSKLFENDQTCVACQKGKQHRASCKSKTVSSISQPLHMLHMDLFGPTFVKSLMKKMYCLVVTDDYSRFSWVFFLATKDETSGILKSFITGVENLIDQRVKVIRCDNGTEFKNKEMNQFCERKGIKREFSIARTPQQNGVAKRKNRTLNEAARTMLADLKLPTTFWTEAVNTVCYVQNRVLVIKPHNKIPYELFLSRNPSLRGLETILGVLYLILKTIKIAAPHLGKFDDKANEEFFVGYSINRIRPNWLFDIDALTKSMNYKPVVAGNQSNGNAGTKAYDDVEPGKEGGDSSKEDESSDQEKEDNINSTNNINVASTNEVNVVGAKTSIKLPDDQNMSELEDIVYSDDDEDVGAEADMNNLDAFMPVSPIPTTRIHKDHSVEQIIGDLNSATQTRRMTKNLEEHGLFSSVQQRTNQKGIDYDEVFSPVARIEAIRLFLAYASFKDFVVYQMDVKSAFIYGKIEEEVYVCQPPGFEDPDFPDRVYKVEKALYGLHQAPRAWYETLSTYLLDNRFQRGKIDKTLFIRRDKGDILLVQVYVDDIIFGSTKKSLCTEFEKMMHKKFQMSSMGELTFFLGLQVKQKEDGIFIRSTPMETQKPLLKDEDGKEVDVHLYRSMIGSLMYLISSRPDILFAVYSPFDLVAYTNSDYAGASLDRKSITRGCQFLRCRLISWQCKNQTMVANSTTEAEYVADSSCFKNPVFHSKTKHIKIRHHFIRDSNEKKLIQMIKIHTDKNVADLLTKAFDLQALVDGKKIIVTEASVRRDLQLDDAEGTNCLPNATIFEELIRMDAKTTAWNEFSSTMASAIICLAINQKFNFSKYIFESMVKNLDNAGKFLMYPRFIQVFLDNQLEGMSSHKRIYITPSYTKKIFANMRRQGKDFSKMETLLFPTMVVQAQEEMGEGLVMPTDPHHTPIITQPSSYQPQRKQKSRRSKRKDTEVPQTSDPTNVADETVNEEPKKKGGSRTHKLKRLYKVGRSARIVSSDEASLGDQEDASKQGRKIHDIDADEDITLENVHDDDIMFDVCNLAGEEVFVAEQGVPV</sequence>
<dbReference type="SUPFAM" id="SSF56672">
    <property type="entry name" value="DNA/RNA polymerases"/>
    <property type="match status" value="1"/>
</dbReference>
<evidence type="ECO:0000256" key="1">
    <source>
        <dbReference type="ARBA" id="ARBA00022723"/>
    </source>
</evidence>
<organism evidence="5 6">
    <name type="scientific">Tanacetum coccineum</name>
    <dbReference type="NCBI Taxonomy" id="301880"/>
    <lineage>
        <taxon>Eukaryota</taxon>
        <taxon>Viridiplantae</taxon>
        <taxon>Streptophyta</taxon>
        <taxon>Embryophyta</taxon>
        <taxon>Tracheophyta</taxon>
        <taxon>Spermatophyta</taxon>
        <taxon>Magnoliopsida</taxon>
        <taxon>eudicotyledons</taxon>
        <taxon>Gunneridae</taxon>
        <taxon>Pentapetalae</taxon>
        <taxon>asterids</taxon>
        <taxon>campanulids</taxon>
        <taxon>Asterales</taxon>
        <taxon>Asteraceae</taxon>
        <taxon>Asteroideae</taxon>
        <taxon>Anthemideae</taxon>
        <taxon>Anthemidinae</taxon>
        <taxon>Tanacetum</taxon>
    </lineage>
</organism>
<evidence type="ECO:0000256" key="2">
    <source>
        <dbReference type="ARBA" id="ARBA00022801"/>
    </source>
</evidence>
<evidence type="ECO:0000313" key="5">
    <source>
        <dbReference type="EMBL" id="GJS82518.1"/>
    </source>
</evidence>
<feature type="region of interest" description="Disordered" evidence="3">
    <location>
        <begin position="1768"/>
        <end position="1788"/>
    </location>
</feature>
<dbReference type="PANTHER" id="PTHR42648:SF32">
    <property type="entry name" value="RIBONUCLEASE H-LIKE DOMAIN, GAG-PRE-INTEGRASE DOMAIN PROTEIN-RELATED"/>
    <property type="match status" value="1"/>
</dbReference>
<feature type="region of interest" description="Disordered" evidence="3">
    <location>
        <begin position="1053"/>
        <end position="1101"/>
    </location>
</feature>
<feature type="compositionally biased region" description="Basic and acidic residues" evidence="3">
    <location>
        <begin position="1065"/>
        <end position="1092"/>
    </location>
</feature>
<dbReference type="EMBL" id="BQNB010010830">
    <property type="protein sequence ID" value="GJS82518.1"/>
    <property type="molecule type" value="Genomic_DNA"/>
</dbReference>
<dbReference type="Pfam" id="PF07727">
    <property type="entry name" value="RVT_2"/>
    <property type="match status" value="1"/>
</dbReference>
<dbReference type="InterPro" id="IPR043502">
    <property type="entry name" value="DNA/RNA_pol_sf"/>
</dbReference>
<dbReference type="Proteomes" id="UP001151760">
    <property type="component" value="Unassembled WGS sequence"/>
</dbReference>
<name>A0ABQ4Z0C6_9ASTR</name>
<dbReference type="PROSITE" id="PS50994">
    <property type="entry name" value="INTEGRASE"/>
    <property type="match status" value="1"/>
</dbReference>
<feature type="compositionally biased region" description="Basic residues" evidence="3">
    <location>
        <begin position="1711"/>
        <end position="1720"/>
    </location>
</feature>
<gene>
    <name evidence="5" type="ORF">Tco_0749059</name>
</gene>
<keyword evidence="1" id="KW-0479">Metal-binding</keyword>
<feature type="region of interest" description="Disordered" evidence="3">
    <location>
        <begin position="1689"/>
        <end position="1755"/>
    </location>
</feature>
<reference evidence="5" key="2">
    <citation type="submission" date="2022-01" db="EMBL/GenBank/DDBJ databases">
        <authorList>
            <person name="Yamashiro T."/>
            <person name="Shiraishi A."/>
            <person name="Satake H."/>
            <person name="Nakayama K."/>
        </authorList>
    </citation>
    <scope>NUCLEOTIDE SEQUENCE</scope>
</reference>
<feature type="compositionally biased region" description="Basic and acidic residues" evidence="3">
    <location>
        <begin position="1779"/>
        <end position="1788"/>
    </location>
</feature>
<dbReference type="InterPro" id="IPR012337">
    <property type="entry name" value="RNaseH-like_sf"/>
</dbReference>
<proteinExistence type="predicted"/>
<protein>
    <submittedName>
        <fullName evidence="5">Ribonuclease H-like domain-containing protein</fullName>
    </submittedName>
</protein>
<dbReference type="InterPro" id="IPR039537">
    <property type="entry name" value="Retrotran_Ty1/copia-like"/>
</dbReference>
<evidence type="ECO:0000256" key="3">
    <source>
        <dbReference type="SAM" id="MobiDB-lite"/>
    </source>
</evidence>
<comment type="caution">
    <text evidence="5">The sequence shown here is derived from an EMBL/GenBank/DDBJ whole genome shotgun (WGS) entry which is preliminary data.</text>
</comment>
<dbReference type="InterPro" id="IPR001584">
    <property type="entry name" value="Integrase_cat-core"/>
</dbReference>
<dbReference type="InterPro" id="IPR036397">
    <property type="entry name" value="RNaseH_sf"/>
</dbReference>
<keyword evidence="6" id="KW-1185">Reference proteome</keyword>
<dbReference type="InterPro" id="IPR025724">
    <property type="entry name" value="GAG-pre-integrase_dom"/>
</dbReference>
<dbReference type="CDD" id="cd09272">
    <property type="entry name" value="RNase_HI_RT_Ty1"/>
    <property type="match status" value="1"/>
</dbReference>
<accession>A0ABQ4Z0C6</accession>
<reference evidence="5" key="1">
    <citation type="journal article" date="2022" name="Int. J. Mol. Sci.">
        <title>Draft Genome of Tanacetum Coccineum: Genomic Comparison of Closely Related Tanacetum-Family Plants.</title>
        <authorList>
            <person name="Yamashiro T."/>
            <person name="Shiraishi A."/>
            <person name="Nakayama K."/>
            <person name="Satake H."/>
        </authorList>
    </citation>
    <scope>NUCLEOTIDE SEQUENCE</scope>
</reference>
<dbReference type="Pfam" id="PF13976">
    <property type="entry name" value="gag_pre-integrs"/>
    <property type="match status" value="1"/>
</dbReference>
<dbReference type="SUPFAM" id="SSF53098">
    <property type="entry name" value="Ribonuclease H-like"/>
    <property type="match status" value="1"/>
</dbReference>
<evidence type="ECO:0000313" key="6">
    <source>
        <dbReference type="Proteomes" id="UP001151760"/>
    </source>
</evidence>
<keyword evidence="2" id="KW-0378">Hydrolase</keyword>
<evidence type="ECO:0000259" key="4">
    <source>
        <dbReference type="PROSITE" id="PS50994"/>
    </source>
</evidence>